<dbReference type="Gene3D" id="1.10.1660.10">
    <property type="match status" value="1"/>
</dbReference>
<dbReference type="OrthoDB" id="9806513at2"/>
<accession>D1CBF8</accession>
<keyword evidence="4" id="KW-1185">Reference proteome</keyword>
<dbReference type="STRING" id="525904.Tter_1215"/>
<dbReference type="InterPro" id="IPR009061">
    <property type="entry name" value="DNA-bd_dom_put_sf"/>
</dbReference>
<evidence type="ECO:0000259" key="2">
    <source>
        <dbReference type="PROSITE" id="PS50937"/>
    </source>
</evidence>
<dbReference type="PROSITE" id="PS50937">
    <property type="entry name" value="HTH_MERR_2"/>
    <property type="match status" value="1"/>
</dbReference>
<gene>
    <name evidence="3" type="ordered locus">Tter_1215</name>
</gene>
<dbReference type="HOGENOM" id="CLU_2358761_0_0_0"/>
<name>D1CBF8_THET1</name>
<dbReference type="InterPro" id="IPR000551">
    <property type="entry name" value="MerR-type_HTH_dom"/>
</dbReference>
<dbReference type="PANTHER" id="PTHR30204">
    <property type="entry name" value="REDOX-CYCLING DRUG-SENSING TRANSCRIPTIONAL ACTIVATOR SOXR"/>
    <property type="match status" value="1"/>
</dbReference>
<dbReference type="GO" id="GO:0003677">
    <property type="term" value="F:DNA binding"/>
    <property type="evidence" value="ECO:0007669"/>
    <property type="project" value="UniProtKB-KW"/>
</dbReference>
<proteinExistence type="predicted"/>
<dbReference type="eggNOG" id="COG0789">
    <property type="taxonomic scope" value="Bacteria"/>
</dbReference>
<organism evidence="3 4">
    <name type="scientific">Thermobaculum terrenum (strain ATCC BAA-798 / CCMEE 7001 / YNP1)</name>
    <dbReference type="NCBI Taxonomy" id="525904"/>
    <lineage>
        <taxon>Bacteria</taxon>
        <taxon>Bacillati</taxon>
        <taxon>Chloroflexota</taxon>
        <taxon>Chloroflexia</taxon>
        <taxon>Candidatus Thermobaculales</taxon>
        <taxon>Candidatus Thermobaculaceae</taxon>
        <taxon>Thermobaculum</taxon>
    </lineage>
</organism>
<dbReference type="RefSeq" id="WP_012875158.1">
    <property type="nucleotide sequence ID" value="NC_013525.1"/>
</dbReference>
<dbReference type="SUPFAM" id="SSF46955">
    <property type="entry name" value="Putative DNA-binding domain"/>
    <property type="match status" value="1"/>
</dbReference>
<dbReference type="AlphaFoldDB" id="D1CBF8"/>
<reference evidence="4" key="1">
    <citation type="journal article" date="2010" name="Stand. Genomic Sci.">
        <title>Complete genome sequence of 'Thermobaculum terrenum' type strain (YNP1).</title>
        <authorList>
            <person name="Kiss H."/>
            <person name="Cleland D."/>
            <person name="Lapidus A."/>
            <person name="Lucas S."/>
            <person name="Glavina Del Rio T."/>
            <person name="Nolan M."/>
            <person name="Tice H."/>
            <person name="Han C."/>
            <person name="Goodwin L."/>
            <person name="Pitluck S."/>
            <person name="Liolios K."/>
            <person name="Ivanova N."/>
            <person name="Mavromatis K."/>
            <person name="Ovchinnikova G."/>
            <person name="Pati A."/>
            <person name="Chen A."/>
            <person name="Palaniappan K."/>
            <person name="Land M."/>
            <person name="Hauser L."/>
            <person name="Chang Y."/>
            <person name="Jeffries C."/>
            <person name="Lu M."/>
            <person name="Brettin T."/>
            <person name="Detter J."/>
            <person name="Goker M."/>
            <person name="Tindall B."/>
            <person name="Beck B."/>
            <person name="McDermott T."/>
            <person name="Woyke T."/>
            <person name="Bristow J."/>
            <person name="Eisen J."/>
            <person name="Markowitz V."/>
            <person name="Hugenholtz P."/>
            <person name="Kyrpides N."/>
            <person name="Klenk H."/>
            <person name="Cheng J."/>
        </authorList>
    </citation>
    <scope>NUCLEOTIDE SEQUENCE [LARGE SCALE GENOMIC DNA]</scope>
    <source>
        <strain evidence="4">ATCC BAA-798 / YNP1</strain>
    </source>
</reference>
<dbReference type="EMBL" id="CP001825">
    <property type="protein sequence ID" value="ACZ42123.1"/>
    <property type="molecule type" value="Genomic_DNA"/>
</dbReference>
<sequence>MRKDSNQNYHEDRKFPKYSISVVSIMTGVPTHTLRQYEEYGLISPARTEGQTRRYSDEDVELIIEIALLAKKGINYAGIKEVLRLRKSWPLSHRVPGEEEE</sequence>
<evidence type="ECO:0000313" key="3">
    <source>
        <dbReference type="EMBL" id="ACZ42123.1"/>
    </source>
</evidence>
<dbReference type="Proteomes" id="UP000000323">
    <property type="component" value="Chromosome 1"/>
</dbReference>
<feature type="domain" description="HTH merR-type" evidence="2">
    <location>
        <begin position="17"/>
        <end position="85"/>
    </location>
</feature>
<dbReference type="GO" id="GO:0003700">
    <property type="term" value="F:DNA-binding transcription factor activity"/>
    <property type="evidence" value="ECO:0007669"/>
    <property type="project" value="InterPro"/>
</dbReference>
<dbReference type="SMART" id="SM00422">
    <property type="entry name" value="HTH_MERR"/>
    <property type="match status" value="1"/>
</dbReference>
<evidence type="ECO:0000256" key="1">
    <source>
        <dbReference type="ARBA" id="ARBA00023125"/>
    </source>
</evidence>
<protein>
    <submittedName>
        <fullName evidence="3">Transcriptional regulator, MerR family</fullName>
    </submittedName>
</protein>
<dbReference type="Pfam" id="PF13411">
    <property type="entry name" value="MerR_1"/>
    <property type="match status" value="1"/>
</dbReference>
<evidence type="ECO:0000313" key="4">
    <source>
        <dbReference type="Proteomes" id="UP000000323"/>
    </source>
</evidence>
<dbReference type="PANTHER" id="PTHR30204:SF58">
    <property type="entry name" value="HTH-TYPE TRANSCRIPTIONAL REGULATOR YFMP"/>
    <property type="match status" value="1"/>
</dbReference>
<dbReference type="KEGG" id="ttr:Tter_1215"/>
<keyword evidence="1" id="KW-0238">DNA-binding</keyword>
<dbReference type="InterPro" id="IPR047057">
    <property type="entry name" value="MerR_fam"/>
</dbReference>